<dbReference type="SMART" id="SM00409">
    <property type="entry name" value="IG"/>
    <property type="match status" value="2"/>
</dbReference>
<dbReference type="InterPro" id="IPR013783">
    <property type="entry name" value="Ig-like_fold"/>
</dbReference>
<dbReference type="InterPro" id="IPR036179">
    <property type="entry name" value="Ig-like_dom_sf"/>
</dbReference>
<proteinExistence type="predicted"/>
<keyword evidence="1" id="KW-0393">Immunoglobulin domain</keyword>
<dbReference type="InterPro" id="IPR007110">
    <property type="entry name" value="Ig-like_dom"/>
</dbReference>
<dbReference type="PANTHER" id="PTHR14340:SF13">
    <property type="entry name" value="TITIN"/>
    <property type="match status" value="1"/>
</dbReference>
<dbReference type="SMART" id="SM00408">
    <property type="entry name" value="IGc2"/>
    <property type="match status" value="2"/>
</dbReference>
<dbReference type="GO" id="GO:0045214">
    <property type="term" value="P:sarcomere organization"/>
    <property type="evidence" value="ECO:0007669"/>
    <property type="project" value="TreeGrafter"/>
</dbReference>
<name>A0A3Q3E361_HIPCM</name>
<dbReference type="SUPFAM" id="SSF48726">
    <property type="entry name" value="Immunoglobulin"/>
    <property type="match status" value="2"/>
</dbReference>
<dbReference type="PANTHER" id="PTHR14340">
    <property type="entry name" value="MICROFIBRIL-ASSOCIATED GLYCOPROTEIN 3"/>
    <property type="match status" value="1"/>
</dbReference>
<evidence type="ECO:0000259" key="2">
    <source>
        <dbReference type="PROSITE" id="PS50835"/>
    </source>
</evidence>
<dbReference type="FunFam" id="2.60.40.10:FF:000002">
    <property type="entry name" value="Titin a"/>
    <property type="match status" value="2"/>
</dbReference>
<protein>
    <recommendedName>
        <fullName evidence="2">Ig-like domain-containing protein</fullName>
    </recommendedName>
</protein>
<dbReference type="GO" id="GO:0008307">
    <property type="term" value="F:structural constituent of muscle"/>
    <property type="evidence" value="ECO:0007669"/>
    <property type="project" value="TreeGrafter"/>
</dbReference>
<dbReference type="InterPro" id="IPR003598">
    <property type="entry name" value="Ig_sub2"/>
</dbReference>
<sequence length="241" mass="26379">MTAAAPFKSQTPSPSRSLKVRAKATADAYCRRVSPCHLQNTRSHLLRPSEPPAVDFDVSVKNGVMIKAGESLKLPAVVTGRPQPEVKWAKDDAEIDKGRMIVETDGKHSSLFIKKALRKDHGKYQISGTNSSGTKMEQSLAITRFRHNGVMIKAGESLKLPAVVTGRPQPEVKWAKDDAEIDKGRMIVETDGKHSSLFIKKALRKDHGKYQISGTNSSGTKAAETKVDVMGQCHSFDGKCR</sequence>
<dbReference type="GeneTree" id="ENSGT01110000267173"/>
<dbReference type="Ensembl" id="ENSHCOT00000019927.1">
    <property type="protein sequence ID" value="ENSHCOP00000025601.1"/>
    <property type="gene ID" value="ENSHCOG00000015871.1"/>
</dbReference>
<evidence type="ECO:0000313" key="3">
    <source>
        <dbReference type="Ensembl" id="ENSHCOP00000025601.1"/>
    </source>
</evidence>
<organism evidence="3 4">
    <name type="scientific">Hippocampus comes</name>
    <name type="common">Tiger tail seahorse</name>
    <dbReference type="NCBI Taxonomy" id="109280"/>
    <lineage>
        <taxon>Eukaryota</taxon>
        <taxon>Metazoa</taxon>
        <taxon>Chordata</taxon>
        <taxon>Craniata</taxon>
        <taxon>Vertebrata</taxon>
        <taxon>Euteleostomi</taxon>
        <taxon>Actinopterygii</taxon>
        <taxon>Neopterygii</taxon>
        <taxon>Teleostei</taxon>
        <taxon>Neoteleostei</taxon>
        <taxon>Acanthomorphata</taxon>
        <taxon>Syngnathiaria</taxon>
        <taxon>Syngnathiformes</taxon>
        <taxon>Syngnathoidei</taxon>
        <taxon>Syngnathidae</taxon>
        <taxon>Hippocampus</taxon>
    </lineage>
</organism>
<dbReference type="PROSITE" id="PS50835">
    <property type="entry name" value="IG_LIKE"/>
    <property type="match status" value="2"/>
</dbReference>
<reference evidence="3" key="2">
    <citation type="submission" date="2025-09" db="UniProtKB">
        <authorList>
            <consortium name="Ensembl"/>
        </authorList>
    </citation>
    <scope>IDENTIFICATION</scope>
</reference>
<dbReference type="AlphaFoldDB" id="A0A3Q3E361"/>
<accession>A0A3Q3E361</accession>
<feature type="domain" description="Ig-like" evidence="2">
    <location>
        <begin position="51"/>
        <end position="143"/>
    </location>
</feature>
<reference evidence="3" key="1">
    <citation type="submission" date="2025-08" db="UniProtKB">
        <authorList>
            <consortium name="Ensembl"/>
        </authorList>
    </citation>
    <scope>IDENTIFICATION</scope>
</reference>
<dbReference type="GO" id="GO:0031430">
    <property type="term" value="C:M band"/>
    <property type="evidence" value="ECO:0007669"/>
    <property type="project" value="TreeGrafter"/>
</dbReference>
<dbReference type="Gene3D" id="2.60.40.10">
    <property type="entry name" value="Immunoglobulins"/>
    <property type="match status" value="2"/>
</dbReference>
<keyword evidence="4" id="KW-1185">Reference proteome</keyword>
<dbReference type="InterPro" id="IPR003599">
    <property type="entry name" value="Ig_sub"/>
</dbReference>
<feature type="domain" description="Ig-like" evidence="2">
    <location>
        <begin position="155"/>
        <end position="228"/>
    </location>
</feature>
<dbReference type="Proteomes" id="UP000264820">
    <property type="component" value="Unplaced"/>
</dbReference>
<dbReference type="GO" id="GO:0048738">
    <property type="term" value="P:cardiac muscle tissue development"/>
    <property type="evidence" value="ECO:0007669"/>
    <property type="project" value="TreeGrafter"/>
</dbReference>
<dbReference type="OMA" id="DKGRMIV"/>
<dbReference type="InterPro" id="IPR013098">
    <property type="entry name" value="Ig_I-set"/>
</dbReference>
<evidence type="ECO:0000313" key="4">
    <source>
        <dbReference type="Proteomes" id="UP000264820"/>
    </source>
</evidence>
<evidence type="ECO:0000256" key="1">
    <source>
        <dbReference type="ARBA" id="ARBA00023319"/>
    </source>
</evidence>
<dbReference type="Pfam" id="PF07679">
    <property type="entry name" value="I-set"/>
    <property type="match status" value="2"/>
</dbReference>